<evidence type="ECO:0000256" key="1">
    <source>
        <dbReference type="ARBA" id="ARBA00004141"/>
    </source>
</evidence>
<dbReference type="PIRSF" id="PIRSF006060">
    <property type="entry name" value="AA_transporter"/>
    <property type="match status" value="1"/>
</dbReference>
<keyword evidence="4 5" id="KW-0472">Membrane</keyword>
<feature type="transmembrane region" description="Helical" evidence="5">
    <location>
        <begin position="191"/>
        <end position="210"/>
    </location>
</feature>
<dbReference type="Proteomes" id="UP001501459">
    <property type="component" value="Unassembled WGS sequence"/>
</dbReference>
<sequence>MAEEAKLKRTLTLYQVVLFGLAYMTPMIVFGTYGVLAETTNGFVPTAYAVALIAMLFTAYSYGRMVKAFPVSGSAYTYTRKSIGPELGFMVGWAVLLDYFFLPMVIWLIGGAYLNAAFPVVPSWVWIVSFILVTTVINLIGINVTTNVNLVMMVFQLLVLAIFIIMSIVSLLQGMGTGTIFSIDPLLSSDLNILSVVAGASVAAYSFLGFDAITTLSEETINPKKTLPKAIFLITAIGGLIFVITSYFLDLVYPNFSEFPNTDTAAYEIALEIGGNILGAIFLAGLIIAQFASGLSAQTSAARLLYAMGRDGVLPKKIFGFVSSTTKTPAFNLIMVGIIGLVALTMDVATSTSFINFGAFITFTMVNVSVIAYYFVKGQKRSGKNIILYLILPLIGVGFDIGLFVNLSSNALILGSIWVVIGFVYLLYLTKFFKQRPPDLDMG</sequence>
<evidence type="ECO:0000313" key="7">
    <source>
        <dbReference type="EMBL" id="GAA0447750.1"/>
    </source>
</evidence>
<keyword evidence="2 5" id="KW-0812">Transmembrane</keyword>
<evidence type="ECO:0000256" key="4">
    <source>
        <dbReference type="ARBA" id="ARBA00023136"/>
    </source>
</evidence>
<dbReference type="PANTHER" id="PTHR42770">
    <property type="entry name" value="AMINO ACID TRANSPORTER-RELATED"/>
    <property type="match status" value="1"/>
</dbReference>
<reference evidence="8" key="1">
    <citation type="journal article" date="2019" name="Int. J. Syst. Evol. Microbiol.">
        <title>The Global Catalogue of Microorganisms (GCM) 10K type strain sequencing project: providing services to taxonomists for standard genome sequencing and annotation.</title>
        <authorList>
            <consortium name="The Broad Institute Genomics Platform"/>
            <consortium name="The Broad Institute Genome Sequencing Center for Infectious Disease"/>
            <person name="Wu L."/>
            <person name="Ma J."/>
        </authorList>
    </citation>
    <scope>NUCLEOTIDE SEQUENCE [LARGE SCALE GENOMIC DNA]</scope>
    <source>
        <strain evidence="8">JCM 12149</strain>
    </source>
</reference>
<dbReference type="InterPro" id="IPR050367">
    <property type="entry name" value="APC_superfamily"/>
</dbReference>
<evidence type="ECO:0000256" key="2">
    <source>
        <dbReference type="ARBA" id="ARBA00022692"/>
    </source>
</evidence>
<feature type="transmembrane region" description="Helical" evidence="5">
    <location>
        <begin position="411"/>
        <end position="429"/>
    </location>
</feature>
<dbReference type="Pfam" id="PF00324">
    <property type="entry name" value="AA_permease"/>
    <property type="match status" value="1"/>
</dbReference>
<proteinExistence type="predicted"/>
<comment type="subcellular location">
    <subcellularLocation>
        <location evidence="1">Membrane</location>
        <topology evidence="1">Multi-pass membrane protein</topology>
    </subcellularLocation>
</comment>
<feature type="transmembrane region" description="Helical" evidence="5">
    <location>
        <begin position="230"/>
        <end position="249"/>
    </location>
</feature>
<feature type="transmembrane region" description="Helical" evidence="5">
    <location>
        <begin position="87"/>
        <end position="109"/>
    </location>
</feature>
<evidence type="ECO:0000256" key="3">
    <source>
        <dbReference type="ARBA" id="ARBA00022989"/>
    </source>
</evidence>
<name>A0ABP3JB41_9BACI</name>
<dbReference type="PANTHER" id="PTHR42770:SF8">
    <property type="entry name" value="PUTRESCINE IMPORTER PUUP"/>
    <property type="match status" value="1"/>
</dbReference>
<feature type="transmembrane region" description="Helical" evidence="5">
    <location>
        <begin position="269"/>
        <end position="297"/>
    </location>
</feature>
<evidence type="ECO:0000259" key="6">
    <source>
        <dbReference type="Pfam" id="PF00324"/>
    </source>
</evidence>
<gene>
    <name evidence="7" type="ORF">GCM10008983_27270</name>
</gene>
<protein>
    <submittedName>
        <fullName evidence="7">APC family permease</fullName>
    </submittedName>
</protein>
<feature type="transmembrane region" description="Helical" evidence="5">
    <location>
        <begin position="121"/>
        <end position="141"/>
    </location>
</feature>
<keyword evidence="3 5" id="KW-1133">Transmembrane helix</keyword>
<dbReference type="RefSeq" id="WP_343754163.1">
    <property type="nucleotide sequence ID" value="NZ_BAAADM010000055.1"/>
</dbReference>
<organism evidence="7 8">
    <name type="scientific">Lentibacillus halophilus</name>
    <dbReference type="NCBI Taxonomy" id="295065"/>
    <lineage>
        <taxon>Bacteria</taxon>
        <taxon>Bacillati</taxon>
        <taxon>Bacillota</taxon>
        <taxon>Bacilli</taxon>
        <taxon>Bacillales</taxon>
        <taxon>Bacillaceae</taxon>
        <taxon>Lentibacillus</taxon>
    </lineage>
</organism>
<dbReference type="Gene3D" id="1.20.1740.10">
    <property type="entry name" value="Amino acid/polyamine transporter I"/>
    <property type="match status" value="1"/>
</dbReference>
<feature type="transmembrane region" description="Helical" evidence="5">
    <location>
        <begin position="387"/>
        <end position="405"/>
    </location>
</feature>
<comment type="caution">
    <text evidence="7">The sequence shown here is derived from an EMBL/GenBank/DDBJ whole genome shotgun (WGS) entry which is preliminary data.</text>
</comment>
<feature type="transmembrane region" description="Helical" evidence="5">
    <location>
        <begin position="148"/>
        <end position="171"/>
    </location>
</feature>
<feature type="transmembrane region" description="Helical" evidence="5">
    <location>
        <begin position="42"/>
        <end position="62"/>
    </location>
</feature>
<keyword evidence="8" id="KW-1185">Reference proteome</keyword>
<feature type="domain" description="Amino acid permease/ SLC12A" evidence="6">
    <location>
        <begin position="21"/>
        <end position="386"/>
    </location>
</feature>
<feature type="transmembrane region" description="Helical" evidence="5">
    <location>
        <begin position="318"/>
        <end position="342"/>
    </location>
</feature>
<feature type="transmembrane region" description="Helical" evidence="5">
    <location>
        <begin position="354"/>
        <end position="375"/>
    </location>
</feature>
<dbReference type="EMBL" id="BAAADM010000055">
    <property type="protein sequence ID" value="GAA0447750.1"/>
    <property type="molecule type" value="Genomic_DNA"/>
</dbReference>
<feature type="transmembrane region" description="Helical" evidence="5">
    <location>
        <begin position="12"/>
        <end position="36"/>
    </location>
</feature>
<accession>A0ABP3JB41</accession>
<dbReference type="InterPro" id="IPR004841">
    <property type="entry name" value="AA-permease/SLC12A_dom"/>
</dbReference>
<evidence type="ECO:0000313" key="8">
    <source>
        <dbReference type="Proteomes" id="UP001501459"/>
    </source>
</evidence>
<evidence type="ECO:0000256" key="5">
    <source>
        <dbReference type="SAM" id="Phobius"/>
    </source>
</evidence>